<reference evidence="2" key="1">
    <citation type="submission" date="2020-11" db="EMBL/GenBank/DDBJ databases">
        <authorList>
            <person name="Tran Van P."/>
        </authorList>
    </citation>
    <scope>NUCLEOTIDE SEQUENCE</scope>
</reference>
<accession>A0A7R9DWK6</accession>
<name>A0A7R9DWK6_TIMPO</name>
<feature type="compositionally biased region" description="Basic and acidic residues" evidence="1">
    <location>
        <begin position="190"/>
        <end position="209"/>
    </location>
</feature>
<feature type="region of interest" description="Disordered" evidence="1">
    <location>
        <begin position="83"/>
        <end position="135"/>
    </location>
</feature>
<evidence type="ECO:0000256" key="1">
    <source>
        <dbReference type="SAM" id="MobiDB-lite"/>
    </source>
</evidence>
<feature type="region of interest" description="Disordered" evidence="1">
    <location>
        <begin position="176"/>
        <end position="216"/>
    </location>
</feature>
<gene>
    <name evidence="2" type="ORF">TPSB3V08_LOCUS14805</name>
</gene>
<dbReference type="EMBL" id="OD049679">
    <property type="protein sequence ID" value="CAD7421390.1"/>
    <property type="molecule type" value="Genomic_DNA"/>
</dbReference>
<protein>
    <submittedName>
        <fullName evidence="2">Uncharacterized protein</fullName>
    </submittedName>
</protein>
<dbReference type="AlphaFoldDB" id="A0A7R9DWK6"/>
<feature type="compositionally biased region" description="Low complexity" evidence="1">
    <location>
        <begin position="111"/>
        <end position="125"/>
    </location>
</feature>
<feature type="compositionally biased region" description="Basic and acidic residues" evidence="1">
    <location>
        <begin position="15"/>
        <end position="26"/>
    </location>
</feature>
<evidence type="ECO:0000313" key="2">
    <source>
        <dbReference type="EMBL" id="CAD7421390.1"/>
    </source>
</evidence>
<organism evidence="2">
    <name type="scientific">Timema poppense</name>
    <name type="common">Walking stick</name>
    <dbReference type="NCBI Taxonomy" id="170557"/>
    <lineage>
        <taxon>Eukaryota</taxon>
        <taxon>Metazoa</taxon>
        <taxon>Ecdysozoa</taxon>
        <taxon>Arthropoda</taxon>
        <taxon>Hexapoda</taxon>
        <taxon>Insecta</taxon>
        <taxon>Pterygota</taxon>
        <taxon>Neoptera</taxon>
        <taxon>Polyneoptera</taxon>
        <taxon>Phasmatodea</taxon>
        <taxon>Timematodea</taxon>
        <taxon>Timematoidea</taxon>
        <taxon>Timematidae</taxon>
        <taxon>Timema</taxon>
    </lineage>
</organism>
<feature type="region of interest" description="Disordered" evidence="1">
    <location>
        <begin position="1"/>
        <end position="43"/>
    </location>
</feature>
<proteinExistence type="predicted"/>
<sequence length="216" mass="23760">MSRPAMAEATNRLVTRRDGVIGEKGRLPPLKSSMSQDAGWEVPVRAARRQKVCRSMGDSEVSGGSTYNSVDSAGSALLLDTIRETGLPPSGSDVSRTALWGTRKEPRSSDGSESSYSGRLSSQEEAWSPVSPHVEMTYPKSKLPIHHITTKRSRSGDTLLYLSGCYASDCRSRHHEAGARARQSVGSPRMEGEHDVHYRRPQVQEDHQVNKRSSRV</sequence>